<dbReference type="RefSeq" id="WP_074927866.1">
    <property type="nucleotide sequence ID" value="NZ_FPBL01000004.1"/>
</dbReference>
<protein>
    <submittedName>
        <fullName evidence="3">Uncharacterized protein</fullName>
    </submittedName>
</protein>
<feature type="compositionally biased region" description="Basic and acidic residues" evidence="1">
    <location>
        <begin position="95"/>
        <end position="125"/>
    </location>
</feature>
<feature type="chain" id="PRO_5010257042" evidence="2">
    <location>
        <begin position="23"/>
        <end position="137"/>
    </location>
</feature>
<feature type="region of interest" description="Disordered" evidence="1">
    <location>
        <begin position="58"/>
        <end position="137"/>
    </location>
</feature>
<organism evidence="3 4">
    <name type="scientific">Nitrosomonas eutropha</name>
    <dbReference type="NCBI Taxonomy" id="916"/>
    <lineage>
        <taxon>Bacteria</taxon>
        <taxon>Pseudomonadati</taxon>
        <taxon>Pseudomonadota</taxon>
        <taxon>Betaproteobacteria</taxon>
        <taxon>Nitrosomonadales</taxon>
        <taxon>Nitrosomonadaceae</taxon>
        <taxon>Nitrosomonas</taxon>
    </lineage>
</organism>
<name>A0A1I7H2T1_9PROT</name>
<dbReference type="OrthoDB" id="9871714at2"/>
<gene>
    <name evidence="3" type="ORF">SAMN05216339_10412</name>
</gene>
<dbReference type="EMBL" id="FPBL01000004">
    <property type="protein sequence ID" value="SFU54922.1"/>
    <property type="molecule type" value="Genomic_DNA"/>
</dbReference>
<evidence type="ECO:0000313" key="4">
    <source>
        <dbReference type="Proteomes" id="UP000183926"/>
    </source>
</evidence>
<evidence type="ECO:0000313" key="3">
    <source>
        <dbReference type="EMBL" id="SFU54922.1"/>
    </source>
</evidence>
<keyword evidence="2" id="KW-0732">Signal</keyword>
<sequence>MKQIATIICIAGLAGLSTSVFSFPAAATADTSEFDWKIPANKGSTTNVLPISQHSNLSQSTHIAASGTEADNKSASQSAIQGNEMQDERMEFEEEAARREFGDESNREDFKEQEIRREFGGRTEFVEPVPEAEDHDH</sequence>
<evidence type="ECO:0000256" key="2">
    <source>
        <dbReference type="SAM" id="SignalP"/>
    </source>
</evidence>
<dbReference type="Proteomes" id="UP000183926">
    <property type="component" value="Unassembled WGS sequence"/>
</dbReference>
<evidence type="ECO:0000256" key="1">
    <source>
        <dbReference type="SAM" id="MobiDB-lite"/>
    </source>
</evidence>
<feature type="compositionally biased region" description="Polar residues" evidence="1">
    <location>
        <begin position="73"/>
        <end position="83"/>
    </location>
</feature>
<accession>A0A1I7H2T1</accession>
<dbReference type="AlphaFoldDB" id="A0A1I7H2T1"/>
<proteinExistence type="predicted"/>
<reference evidence="3 4" key="1">
    <citation type="submission" date="2016-10" db="EMBL/GenBank/DDBJ databases">
        <authorList>
            <person name="de Groot N.N."/>
        </authorList>
    </citation>
    <scope>NUCLEOTIDE SEQUENCE [LARGE SCALE GENOMIC DNA]</scope>
    <source>
        <strain evidence="3 4">Nm24</strain>
    </source>
</reference>
<feature type="signal peptide" evidence="2">
    <location>
        <begin position="1"/>
        <end position="22"/>
    </location>
</feature>